<gene>
    <name evidence="2" type="ORF">HNQ65_005095</name>
</gene>
<dbReference type="Proteomes" id="UP000590740">
    <property type="component" value="Unassembled WGS sequence"/>
</dbReference>
<sequence length="62" mass="6937">MQERVMLEQNEEQTVSDCERRLSFLNGIESARDSLLQERKGGECIHSQTHGTPGSESVDDTA</sequence>
<name>A0A7W7YG42_9BACT</name>
<evidence type="ECO:0000313" key="2">
    <source>
        <dbReference type="EMBL" id="MBB5035484.1"/>
    </source>
</evidence>
<feature type="region of interest" description="Disordered" evidence="1">
    <location>
        <begin position="39"/>
        <end position="62"/>
    </location>
</feature>
<accession>A0A7W7YG42</accession>
<comment type="caution">
    <text evidence="2">The sequence shown here is derived from an EMBL/GenBank/DDBJ whole genome shotgun (WGS) entry which is preliminary data.</text>
</comment>
<organism evidence="2 3">
    <name type="scientific">Prosthecobacter vanneervenii</name>
    <dbReference type="NCBI Taxonomy" id="48466"/>
    <lineage>
        <taxon>Bacteria</taxon>
        <taxon>Pseudomonadati</taxon>
        <taxon>Verrucomicrobiota</taxon>
        <taxon>Verrucomicrobiia</taxon>
        <taxon>Verrucomicrobiales</taxon>
        <taxon>Verrucomicrobiaceae</taxon>
        <taxon>Prosthecobacter</taxon>
    </lineage>
</organism>
<keyword evidence="3" id="KW-1185">Reference proteome</keyword>
<proteinExistence type="predicted"/>
<reference evidence="2 3" key="1">
    <citation type="submission" date="2020-08" db="EMBL/GenBank/DDBJ databases">
        <title>Genomic Encyclopedia of Type Strains, Phase IV (KMG-IV): sequencing the most valuable type-strain genomes for metagenomic binning, comparative biology and taxonomic classification.</title>
        <authorList>
            <person name="Goeker M."/>
        </authorList>
    </citation>
    <scope>NUCLEOTIDE SEQUENCE [LARGE SCALE GENOMIC DNA]</scope>
    <source>
        <strain evidence="2 3">DSM 12252</strain>
    </source>
</reference>
<evidence type="ECO:0000313" key="3">
    <source>
        <dbReference type="Proteomes" id="UP000590740"/>
    </source>
</evidence>
<evidence type="ECO:0000256" key="1">
    <source>
        <dbReference type="SAM" id="MobiDB-lite"/>
    </source>
</evidence>
<feature type="compositionally biased region" description="Polar residues" evidence="1">
    <location>
        <begin position="46"/>
        <end position="55"/>
    </location>
</feature>
<dbReference type="EMBL" id="JACHIG010000017">
    <property type="protein sequence ID" value="MBB5035484.1"/>
    <property type="molecule type" value="Genomic_DNA"/>
</dbReference>
<protein>
    <submittedName>
        <fullName evidence="2">Uncharacterized protein</fullName>
    </submittedName>
</protein>
<dbReference type="AlphaFoldDB" id="A0A7W7YG42"/>